<dbReference type="Pfam" id="PF23286">
    <property type="entry name" value="LRR_13"/>
    <property type="match status" value="1"/>
</dbReference>
<feature type="region of interest" description="Disordered" evidence="2">
    <location>
        <begin position="26"/>
        <end position="46"/>
    </location>
</feature>
<dbReference type="EMBL" id="JAPFFK010000009">
    <property type="protein sequence ID" value="KAJ6744445.1"/>
    <property type="molecule type" value="Genomic_DNA"/>
</dbReference>
<dbReference type="PANTHER" id="PTHR47210">
    <property type="entry name" value="MEDIATOR OF RNA POLYMERASE II TRANSCRIPTION SUBUNIT 26C-RELATED"/>
    <property type="match status" value="1"/>
</dbReference>
<name>A0A9Q0VB85_SALPP</name>
<evidence type="ECO:0000313" key="5">
    <source>
        <dbReference type="Proteomes" id="UP001151532"/>
    </source>
</evidence>
<protein>
    <submittedName>
        <fullName evidence="4">LEUCINE-RICH REPEAT-CONTAINING PROTEIN</fullName>
    </submittedName>
</protein>
<dbReference type="SUPFAM" id="SSF52058">
    <property type="entry name" value="L domain-like"/>
    <property type="match status" value="1"/>
</dbReference>
<keyword evidence="1" id="KW-0611">Plant defense</keyword>
<evidence type="ECO:0000259" key="3">
    <source>
        <dbReference type="Pfam" id="PF23286"/>
    </source>
</evidence>
<gene>
    <name evidence="4" type="ORF">OIU79_030721</name>
</gene>
<evidence type="ECO:0000313" key="4">
    <source>
        <dbReference type="EMBL" id="KAJ6744445.1"/>
    </source>
</evidence>
<dbReference type="InterPro" id="IPR058546">
    <property type="entry name" value="RPS4B/Roq1-like_LRR"/>
</dbReference>
<organism evidence="4 5">
    <name type="scientific">Salix purpurea</name>
    <name type="common">Purple osier willow</name>
    <dbReference type="NCBI Taxonomy" id="77065"/>
    <lineage>
        <taxon>Eukaryota</taxon>
        <taxon>Viridiplantae</taxon>
        <taxon>Streptophyta</taxon>
        <taxon>Embryophyta</taxon>
        <taxon>Tracheophyta</taxon>
        <taxon>Spermatophyta</taxon>
        <taxon>Magnoliopsida</taxon>
        <taxon>eudicotyledons</taxon>
        <taxon>Gunneridae</taxon>
        <taxon>Pentapetalae</taxon>
        <taxon>rosids</taxon>
        <taxon>fabids</taxon>
        <taxon>Malpighiales</taxon>
        <taxon>Salicaceae</taxon>
        <taxon>Saliceae</taxon>
        <taxon>Salix</taxon>
    </lineage>
</organism>
<feature type="compositionally biased region" description="Polar residues" evidence="2">
    <location>
        <begin position="35"/>
        <end position="45"/>
    </location>
</feature>
<dbReference type="OrthoDB" id="1751997at2759"/>
<evidence type="ECO:0000256" key="2">
    <source>
        <dbReference type="SAM" id="MobiDB-lite"/>
    </source>
</evidence>
<proteinExistence type="predicted"/>
<reference evidence="4" key="1">
    <citation type="submission" date="2022-11" db="EMBL/GenBank/DDBJ databases">
        <authorList>
            <person name="Hyden B.L."/>
            <person name="Feng K."/>
            <person name="Yates T."/>
            <person name="Jawdy S."/>
            <person name="Smart L.B."/>
            <person name="Muchero W."/>
        </authorList>
    </citation>
    <scope>NUCLEOTIDE SEQUENCE</scope>
    <source>
        <tissue evidence="4">Shoot tip</tissue>
    </source>
</reference>
<reference evidence="4" key="2">
    <citation type="journal article" date="2023" name="Int. J. Mol. Sci.">
        <title>De Novo Assembly and Annotation of 11 Diverse Shrub Willow (Salix) Genomes Reveals Novel Gene Organization in Sex-Linked Regions.</title>
        <authorList>
            <person name="Hyden B."/>
            <person name="Feng K."/>
            <person name="Yates T.B."/>
            <person name="Jawdy S."/>
            <person name="Cereghino C."/>
            <person name="Smart L.B."/>
            <person name="Muchero W."/>
        </authorList>
    </citation>
    <scope>NUCLEOTIDE SEQUENCE</scope>
    <source>
        <tissue evidence="4">Shoot tip</tissue>
    </source>
</reference>
<comment type="caution">
    <text evidence="4">The sequence shown here is derived from an EMBL/GenBank/DDBJ whole genome shotgun (WGS) entry which is preliminary data.</text>
</comment>
<feature type="domain" description="Disease resistance protein RPS4B/Roq1-like leucine-rich repeats" evidence="3">
    <location>
        <begin position="48"/>
        <end position="143"/>
    </location>
</feature>
<accession>A0A9Q0VB85</accession>
<dbReference type="Proteomes" id="UP001151532">
    <property type="component" value="Chromosome 19"/>
</dbReference>
<feature type="region of interest" description="Disordered" evidence="2">
    <location>
        <begin position="1"/>
        <end position="20"/>
    </location>
</feature>
<dbReference type="AlphaFoldDB" id="A0A9Q0VB85"/>
<sequence length="168" mass="18969">MEVNKHVSAAYGDSPQQKIPQNFHHQVPDFAYSPNPHNGSSGSDRNNSEPDLFKAGFCFPMLKELDLSGNIFAIIPETLSLFTHLKSLRLNKCKKLQEIPALPRNIKRLEARDCELVERYSPLDKEGEWPAPLRVVDFSNCHKLAKNEGKNMEDAFFSKVGLPTNSKC</sequence>
<dbReference type="InterPro" id="IPR032675">
    <property type="entry name" value="LRR_dom_sf"/>
</dbReference>
<dbReference type="InterPro" id="IPR044790">
    <property type="entry name" value="MD26C-like"/>
</dbReference>
<keyword evidence="5" id="KW-1185">Reference proteome</keyword>
<dbReference type="PANTHER" id="PTHR47210:SF1">
    <property type="entry name" value="MEDIATOR OF RNA POLYMERASE II TRANSCRIPTION SUBUNIT 26C-RELATED"/>
    <property type="match status" value="1"/>
</dbReference>
<evidence type="ECO:0000256" key="1">
    <source>
        <dbReference type="ARBA" id="ARBA00022821"/>
    </source>
</evidence>
<dbReference type="Gene3D" id="3.80.10.10">
    <property type="entry name" value="Ribonuclease Inhibitor"/>
    <property type="match status" value="1"/>
</dbReference>